<name>A0AAV6LBD1_9ERIC</name>
<dbReference type="AlphaFoldDB" id="A0AAV6LBD1"/>
<sequence length="252" mass="26961">MLLGIEALAIGAYVLCKGNDHVGKEAVVEIDPGDDDSVDFDVYEALKEGIGGDSGVELLDVELTNKENLSVDVGLGGGNCDGSGLKEDIAIKCGTKVEFRSALASSVDLQFSVEVLFAGEKIGEGIDRTRREAQHQAAEGSLMNLAATARGEESPSLSNASDSSRVLDPRLEGSKKQWCMMEGLAVVFQGQPPSSANPIQKNEVYAQVAIYMILFVNFGIEFGNGFFYNSPVEVDVQVLGKRIGFTRDEAKM</sequence>
<accession>A0AAV6LBD1</accession>
<proteinExistence type="predicted"/>
<dbReference type="GO" id="GO:0003723">
    <property type="term" value="F:RNA binding"/>
    <property type="evidence" value="ECO:0007669"/>
    <property type="project" value="UniProtKB-UniRule"/>
</dbReference>
<dbReference type="Proteomes" id="UP000823749">
    <property type="component" value="Chromosome 2"/>
</dbReference>
<dbReference type="Pfam" id="PF00035">
    <property type="entry name" value="dsrm"/>
    <property type="match status" value="1"/>
</dbReference>
<feature type="domain" description="DRBM" evidence="2">
    <location>
        <begin position="110"/>
        <end position="147"/>
    </location>
</feature>
<reference evidence="3" key="1">
    <citation type="submission" date="2020-08" db="EMBL/GenBank/DDBJ databases">
        <title>Plant Genome Project.</title>
        <authorList>
            <person name="Zhang R.-G."/>
        </authorList>
    </citation>
    <scope>NUCLEOTIDE SEQUENCE</scope>
    <source>
        <strain evidence="3">WSP0</strain>
        <tissue evidence="3">Leaf</tissue>
    </source>
</reference>
<protein>
    <recommendedName>
        <fullName evidence="2">DRBM domain-containing protein</fullName>
    </recommendedName>
</protein>
<keyword evidence="1" id="KW-0694">RNA-binding</keyword>
<dbReference type="PROSITE" id="PS50137">
    <property type="entry name" value="DS_RBD"/>
    <property type="match status" value="1"/>
</dbReference>
<dbReference type="Gene3D" id="3.30.160.20">
    <property type="match status" value="1"/>
</dbReference>
<dbReference type="SUPFAM" id="SSF54768">
    <property type="entry name" value="dsRNA-binding domain-like"/>
    <property type="match status" value="1"/>
</dbReference>
<gene>
    <name evidence="3" type="ORF">RHGRI_004685</name>
</gene>
<dbReference type="InterPro" id="IPR014720">
    <property type="entry name" value="dsRBD_dom"/>
</dbReference>
<evidence type="ECO:0000259" key="2">
    <source>
        <dbReference type="PROSITE" id="PS50137"/>
    </source>
</evidence>
<comment type="caution">
    <text evidence="3">The sequence shown here is derived from an EMBL/GenBank/DDBJ whole genome shotgun (WGS) entry which is preliminary data.</text>
</comment>
<evidence type="ECO:0000313" key="4">
    <source>
        <dbReference type="Proteomes" id="UP000823749"/>
    </source>
</evidence>
<dbReference type="EMBL" id="JACTNZ010000002">
    <property type="protein sequence ID" value="KAG5561719.1"/>
    <property type="molecule type" value="Genomic_DNA"/>
</dbReference>
<evidence type="ECO:0000256" key="1">
    <source>
        <dbReference type="PROSITE-ProRule" id="PRU00266"/>
    </source>
</evidence>
<keyword evidence="4" id="KW-1185">Reference proteome</keyword>
<evidence type="ECO:0000313" key="3">
    <source>
        <dbReference type="EMBL" id="KAG5561719.1"/>
    </source>
</evidence>
<organism evidence="3 4">
    <name type="scientific">Rhododendron griersonianum</name>
    <dbReference type="NCBI Taxonomy" id="479676"/>
    <lineage>
        <taxon>Eukaryota</taxon>
        <taxon>Viridiplantae</taxon>
        <taxon>Streptophyta</taxon>
        <taxon>Embryophyta</taxon>
        <taxon>Tracheophyta</taxon>
        <taxon>Spermatophyta</taxon>
        <taxon>Magnoliopsida</taxon>
        <taxon>eudicotyledons</taxon>
        <taxon>Gunneridae</taxon>
        <taxon>Pentapetalae</taxon>
        <taxon>asterids</taxon>
        <taxon>Ericales</taxon>
        <taxon>Ericaceae</taxon>
        <taxon>Ericoideae</taxon>
        <taxon>Rhodoreae</taxon>
        <taxon>Rhododendron</taxon>
    </lineage>
</organism>